<dbReference type="PANTHER" id="PTHR33204:SF37">
    <property type="entry name" value="HTH-TYPE TRANSCRIPTIONAL REGULATOR YODB"/>
    <property type="match status" value="1"/>
</dbReference>
<dbReference type="GO" id="GO:0003677">
    <property type="term" value="F:DNA binding"/>
    <property type="evidence" value="ECO:0007669"/>
    <property type="project" value="UniProtKB-KW"/>
</dbReference>
<gene>
    <name evidence="5" type="ORF">SAMN05444123_108179</name>
</gene>
<dbReference type="Pfam" id="PF01638">
    <property type="entry name" value="HxlR"/>
    <property type="match status" value="1"/>
</dbReference>
<keyword evidence="6" id="KW-1185">Reference proteome</keyword>
<dbReference type="PANTHER" id="PTHR33204">
    <property type="entry name" value="TRANSCRIPTIONAL REGULATOR, MARR FAMILY"/>
    <property type="match status" value="1"/>
</dbReference>
<proteinExistence type="predicted"/>
<protein>
    <submittedName>
        <fullName evidence="5">Transcriptional regulator, HxlR family</fullName>
    </submittedName>
</protein>
<feature type="domain" description="HTH hxlR-type" evidence="4">
    <location>
        <begin position="21"/>
        <end position="115"/>
    </location>
</feature>
<dbReference type="Gene3D" id="1.10.10.10">
    <property type="entry name" value="Winged helix-like DNA-binding domain superfamily/Winged helix DNA-binding domain"/>
    <property type="match status" value="1"/>
</dbReference>
<dbReference type="InterPro" id="IPR002577">
    <property type="entry name" value="HTH_HxlR"/>
</dbReference>
<dbReference type="SUPFAM" id="SSF46785">
    <property type="entry name" value="Winged helix' DNA-binding domain"/>
    <property type="match status" value="1"/>
</dbReference>
<dbReference type="Proteomes" id="UP000199615">
    <property type="component" value="Unassembled WGS sequence"/>
</dbReference>
<dbReference type="EMBL" id="FODT01000008">
    <property type="protein sequence ID" value="SEP12783.1"/>
    <property type="molecule type" value="Genomic_DNA"/>
</dbReference>
<evidence type="ECO:0000313" key="6">
    <source>
        <dbReference type="Proteomes" id="UP000199615"/>
    </source>
</evidence>
<keyword evidence="2" id="KW-0238">DNA-binding</keyword>
<keyword evidence="3" id="KW-0804">Transcription</keyword>
<dbReference type="InterPro" id="IPR036388">
    <property type="entry name" value="WH-like_DNA-bd_sf"/>
</dbReference>
<keyword evidence="1" id="KW-0805">Transcription regulation</keyword>
<dbReference type="InterPro" id="IPR036390">
    <property type="entry name" value="WH_DNA-bd_sf"/>
</dbReference>
<evidence type="ECO:0000313" key="5">
    <source>
        <dbReference type="EMBL" id="SEP12783.1"/>
    </source>
</evidence>
<evidence type="ECO:0000256" key="1">
    <source>
        <dbReference type="ARBA" id="ARBA00023015"/>
    </source>
</evidence>
<evidence type="ECO:0000256" key="3">
    <source>
        <dbReference type="ARBA" id="ARBA00023163"/>
    </source>
</evidence>
<dbReference type="OrthoDB" id="9800350at2"/>
<name>A0A1H8VC07_9BRAD</name>
<organism evidence="5 6">
    <name type="scientific">Rhodopseudomonas pseudopalustris</name>
    <dbReference type="NCBI Taxonomy" id="1513892"/>
    <lineage>
        <taxon>Bacteria</taxon>
        <taxon>Pseudomonadati</taxon>
        <taxon>Pseudomonadota</taxon>
        <taxon>Alphaproteobacteria</taxon>
        <taxon>Hyphomicrobiales</taxon>
        <taxon>Nitrobacteraceae</taxon>
        <taxon>Rhodopseudomonas</taxon>
    </lineage>
</organism>
<accession>A0A1H8VC07</accession>
<sequence>MYPDSESAVLDTPSPRHPTECPVEDWLSFLGHRWNALILWHLSTGAKRFSEIMALLPGITPKVMTDRLELLVERELVSRSSQNTFPRVTAYQLTESGNAIVSILDQIERWTKRDK</sequence>
<reference evidence="6" key="1">
    <citation type="submission" date="2016-10" db="EMBL/GenBank/DDBJ databases">
        <authorList>
            <person name="Varghese N."/>
            <person name="Submissions S."/>
        </authorList>
    </citation>
    <scope>NUCLEOTIDE SEQUENCE [LARGE SCALE GENOMIC DNA]</scope>
    <source>
        <strain evidence="6">DSM 123</strain>
    </source>
</reference>
<dbReference type="PROSITE" id="PS51118">
    <property type="entry name" value="HTH_HXLR"/>
    <property type="match status" value="1"/>
</dbReference>
<evidence type="ECO:0000256" key="2">
    <source>
        <dbReference type="ARBA" id="ARBA00023125"/>
    </source>
</evidence>
<evidence type="ECO:0000259" key="4">
    <source>
        <dbReference type="PROSITE" id="PS51118"/>
    </source>
</evidence>
<dbReference type="AlphaFoldDB" id="A0A1H8VC07"/>